<keyword evidence="3" id="KW-1185">Reference proteome</keyword>
<dbReference type="PANTHER" id="PTHR42870">
    <property type="entry name" value="ACETYL-COA C-ACETYLTRANSFERASE"/>
    <property type="match status" value="1"/>
</dbReference>
<dbReference type="InterPro" id="IPR055140">
    <property type="entry name" value="Thiolase_C_2"/>
</dbReference>
<gene>
    <name evidence="2" type="ORF">GCM10010529_15280</name>
</gene>
<dbReference type="Proteomes" id="UP001500236">
    <property type="component" value="Unassembled WGS sequence"/>
</dbReference>
<dbReference type="SUPFAM" id="SSF53901">
    <property type="entry name" value="Thiolase-like"/>
    <property type="match status" value="1"/>
</dbReference>
<proteinExistence type="predicted"/>
<evidence type="ECO:0000313" key="3">
    <source>
        <dbReference type="Proteomes" id="UP001500236"/>
    </source>
</evidence>
<evidence type="ECO:0000259" key="1">
    <source>
        <dbReference type="Pfam" id="PF22691"/>
    </source>
</evidence>
<dbReference type="Gene3D" id="3.40.47.10">
    <property type="match status" value="1"/>
</dbReference>
<accession>A0ABP6M000</accession>
<reference evidence="3" key="1">
    <citation type="journal article" date="2019" name="Int. J. Syst. Evol. Microbiol.">
        <title>The Global Catalogue of Microorganisms (GCM) 10K type strain sequencing project: providing services to taxonomists for standard genome sequencing and annotation.</title>
        <authorList>
            <consortium name="The Broad Institute Genomics Platform"/>
            <consortium name="The Broad Institute Genome Sequencing Center for Infectious Disease"/>
            <person name="Wu L."/>
            <person name="Ma J."/>
        </authorList>
    </citation>
    <scope>NUCLEOTIDE SEQUENCE [LARGE SCALE GENOMIC DNA]</scope>
    <source>
        <strain evidence="3">JCM 14309</strain>
    </source>
</reference>
<dbReference type="InterPro" id="IPR002155">
    <property type="entry name" value="Thiolase"/>
</dbReference>
<dbReference type="InterPro" id="IPR016039">
    <property type="entry name" value="Thiolase-like"/>
</dbReference>
<dbReference type="EMBL" id="BAAAVT010000008">
    <property type="protein sequence ID" value="GAA3062949.1"/>
    <property type="molecule type" value="Genomic_DNA"/>
</dbReference>
<dbReference type="RefSeq" id="WP_344682430.1">
    <property type="nucleotide sequence ID" value="NZ_BAAAVT010000008.1"/>
</dbReference>
<dbReference type="CDD" id="cd00829">
    <property type="entry name" value="SCP-x_thiolase"/>
    <property type="match status" value="1"/>
</dbReference>
<organism evidence="2 3">
    <name type="scientific">Nesterenkonia aethiopica</name>
    <dbReference type="NCBI Taxonomy" id="269144"/>
    <lineage>
        <taxon>Bacteria</taxon>
        <taxon>Bacillati</taxon>
        <taxon>Actinomycetota</taxon>
        <taxon>Actinomycetes</taxon>
        <taxon>Micrococcales</taxon>
        <taxon>Micrococcaceae</taxon>
        <taxon>Nesterenkonia</taxon>
    </lineage>
</organism>
<dbReference type="PANTHER" id="PTHR42870:SF1">
    <property type="entry name" value="NON-SPECIFIC LIPID-TRANSFER PROTEIN-LIKE 2"/>
    <property type="match status" value="1"/>
</dbReference>
<dbReference type="PIRSF" id="PIRSF000429">
    <property type="entry name" value="Ac-CoA_Ac_transf"/>
    <property type="match status" value="1"/>
</dbReference>
<feature type="domain" description="Thiolase C-terminal" evidence="1">
    <location>
        <begin position="246"/>
        <end position="369"/>
    </location>
</feature>
<name>A0ABP6M000_9MICC</name>
<comment type="caution">
    <text evidence="2">The sequence shown here is derived from an EMBL/GenBank/DDBJ whole genome shotgun (WGS) entry which is preliminary data.</text>
</comment>
<evidence type="ECO:0000313" key="2">
    <source>
        <dbReference type="EMBL" id="GAA3062949.1"/>
    </source>
</evidence>
<protein>
    <submittedName>
        <fullName evidence="2">Thiolase family protein</fullName>
    </submittedName>
</protein>
<dbReference type="Pfam" id="PF22691">
    <property type="entry name" value="Thiolase_C_1"/>
    <property type="match status" value="1"/>
</dbReference>
<sequence length="384" mass="40381">MADIIGAGEAPYTRHPQDGTTTARVLFRAARQAVDESGIAWSDIDGLGVSSFTLEPDHAVDLAWRMGLGELGWLHQDTNGGASGVSMLQAAVDAVEAGRAENILLIAGDRMDMSDFEHLVSRYNSATAEHLAPLPMSGPNALFALLTQRQMSALGLAREDYGHLVLSQRRWASGNPGAVYREPMTMAQYLEAPVVAPPLGRYDCVPPVTGADAVVVQAADRASPSGGSGRARVRILAAEITYNVDDQDTDGLTTGLRGVAPRAWKRAGFGPEDLDVVHVYDDYPAMNIAQFLDIGLCAEGDVSRFIREEVATGRTPVNTSGGQLSAGQAGAGAGMHGVVEAVRQLSGRAPGRQITGASRAAVTGYGMVLYRYGACAGMTVLEAA</sequence>